<comment type="caution">
    <text evidence="11">The sequence shown here is derived from an EMBL/GenBank/DDBJ whole genome shotgun (WGS) entry which is preliminary data.</text>
</comment>
<reference evidence="11 12" key="1">
    <citation type="submission" date="2017-12" db="EMBL/GenBank/DDBJ databases">
        <title>Comparative genomics of Botrytis spp.</title>
        <authorList>
            <person name="Valero-Jimenez C.A."/>
            <person name="Tapia P."/>
            <person name="Veloso J."/>
            <person name="Silva-Moreno E."/>
            <person name="Staats M."/>
            <person name="Valdes J.H."/>
            <person name="Van Kan J.A.L."/>
        </authorList>
    </citation>
    <scope>NUCLEOTIDE SEQUENCE [LARGE SCALE GENOMIC DNA]</scope>
    <source>
        <strain evidence="11 12">Bt9001</strain>
    </source>
</reference>
<feature type="compositionally biased region" description="Basic and acidic residues" evidence="9">
    <location>
        <begin position="852"/>
        <end position="861"/>
    </location>
</feature>
<dbReference type="InterPro" id="IPR049559">
    <property type="entry name" value="Rrp6p-like_exo"/>
</dbReference>
<evidence type="ECO:0000256" key="1">
    <source>
        <dbReference type="ARBA" id="ARBA00004123"/>
    </source>
</evidence>
<dbReference type="EMBL" id="PQXH01000049">
    <property type="protein sequence ID" value="TGO14730.1"/>
    <property type="molecule type" value="Genomic_DNA"/>
</dbReference>
<keyword evidence="2" id="KW-0698">rRNA processing</keyword>
<feature type="region of interest" description="Disordered" evidence="9">
    <location>
        <begin position="225"/>
        <end position="248"/>
    </location>
</feature>
<keyword evidence="4" id="KW-0378">Hydrolase</keyword>
<gene>
    <name evidence="11" type="ORF">BTUL_0049g00390</name>
</gene>
<dbReference type="GO" id="GO:0071038">
    <property type="term" value="P:TRAMP-dependent tRNA surveillance pathway"/>
    <property type="evidence" value="ECO:0007669"/>
    <property type="project" value="TreeGrafter"/>
</dbReference>
<dbReference type="InterPro" id="IPR002562">
    <property type="entry name" value="3'-5'_exonuclease_dom"/>
</dbReference>
<feature type="region of interest" description="Disordered" evidence="9">
    <location>
        <begin position="715"/>
        <end position="759"/>
    </location>
</feature>
<dbReference type="InterPro" id="IPR044876">
    <property type="entry name" value="HRDC_dom_sf"/>
</dbReference>
<evidence type="ECO:0000259" key="10">
    <source>
        <dbReference type="PROSITE" id="PS50967"/>
    </source>
</evidence>
<name>A0A4Z1ETH0_9HELO</name>
<dbReference type="PANTHER" id="PTHR12124">
    <property type="entry name" value="POLYMYOSITIS/SCLERODERMA AUTOANTIGEN-RELATED"/>
    <property type="match status" value="1"/>
</dbReference>
<dbReference type="AlphaFoldDB" id="A0A4Z1ETH0"/>
<dbReference type="GO" id="GO:0000175">
    <property type="term" value="F:3'-5'-RNA exonuclease activity"/>
    <property type="evidence" value="ECO:0007669"/>
    <property type="project" value="InterPro"/>
</dbReference>
<evidence type="ECO:0000256" key="2">
    <source>
        <dbReference type="ARBA" id="ARBA00022552"/>
    </source>
</evidence>
<feature type="compositionally biased region" description="Basic and acidic residues" evidence="9">
    <location>
        <begin position="608"/>
        <end position="622"/>
    </location>
</feature>
<accession>A0A4Z1ETH0</accession>
<comment type="subcellular location">
    <subcellularLocation>
        <location evidence="1">Nucleus</location>
    </subcellularLocation>
</comment>
<dbReference type="GO" id="GO:0071039">
    <property type="term" value="P:nuclear polyadenylation-dependent CUT catabolic process"/>
    <property type="evidence" value="ECO:0007669"/>
    <property type="project" value="TreeGrafter"/>
</dbReference>
<dbReference type="GO" id="GO:0071036">
    <property type="term" value="P:nuclear polyadenylation-dependent snoRNA catabolic process"/>
    <property type="evidence" value="ECO:0007669"/>
    <property type="project" value="TreeGrafter"/>
</dbReference>
<comment type="similarity">
    <text evidence="8">Belongs to the exosome component 10/RRP6 family.</text>
</comment>
<dbReference type="GO" id="GO:0000166">
    <property type="term" value="F:nucleotide binding"/>
    <property type="evidence" value="ECO:0007669"/>
    <property type="project" value="InterPro"/>
</dbReference>
<feature type="compositionally biased region" description="Basic and acidic residues" evidence="9">
    <location>
        <begin position="780"/>
        <end position="807"/>
    </location>
</feature>
<feature type="compositionally biased region" description="Basic and acidic residues" evidence="9">
    <location>
        <begin position="884"/>
        <end position="896"/>
    </location>
</feature>
<dbReference type="SUPFAM" id="SSF53098">
    <property type="entry name" value="Ribonuclease H-like"/>
    <property type="match status" value="1"/>
</dbReference>
<dbReference type="OrthoDB" id="2250022at2759"/>
<dbReference type="FunFam" id="1.10.150.80:FF:000001">
    <property type="entry name" value="Putative exosome component 10"/>
    <property type="match status" value="1"/>
</dbReference>
<keyword evidence="3" id="KW-0540">Nuclease</keyword>
<evidence type="ECO:0000256" key="7">
    <source>
        <dbReference type="ARBA" id="ARBA00023242"/>
    </source>
</evidence>
<evidence type="ECO:0000256" key="4">
    <source>
        <dbReference type="ARBA" id="ARBA00022801"/>
    </source>
</evidence>
<keyword evidence="12" id="KW-1185">Reference proteome</keyword>
<dbReference type="Pfam" id="PF01612">
    <property type="entry name" value="DNA_pol_A_exo1"/>
    <property type="match status" value="1"/>
</dbReference>
<dbReference type="GO" id="GO:0003727">
    <property type="term" value="F:single-stranded RNA binding"/>
    <property type="evidence" value="ECO:0007669"/>
    <property type="project" value="TreeGrafter"/>
</dbReference>
<dbReference type="InterPro" id="IPR002121">
    <property type="entry name" value="HRDC_dom"/>
</dbReference>
<dbReference type="SUPFAM" id="SSF47819">
    <property type="entry name" value="HRDC-like"/>
    <property type="match status" value="1"/>
</dbReference>
<protein>
    <recommendedName>
        <fullName evidence="10">HRDC domain-containing protein</fullName>
    </recommendedName>
</protein>
<dbReference type="Gene3D" id="3.30.420.10">
    <property type="entry name" value="Ribonuclease H-like superfamily/Ribonuclease H"/>
    <property type="match status" value="1"/>
</dbReference>
<feature type="region of interest" description="Disordered" evidence="9">
    <location>
        <begin position="780"/>
        <end position="903"/>
    </location>
</feature>
<dbReference type="InterPro" id="IPR036397">
    <property type="entry name" value="RNaseH_sf"/>
</dbReference>
<proteinExistence type="inferred from homology"/>
<dbReference type="SMART" id="SM00474">
    <property type="entry name" value="35EXOc"/>
    <property type="match status" value="1"/>
</dbReference>
<dbReference type="GO" id="GO:0071035">
    <property type="term" value="P:nuclear polyadenylation-dependent rRNA catabolic process"/>
    <property type="evidence" value="ECO:0007669"/>
    <property type="project" value="TreeGrafter"/>
</dbReference>
<dbReference type="Gene3D" id="1.10.150.80">
    <property type="entry name" value="HRDC domain"/>
    <property type="match status" value="1"/>
</dbReference>
<dbReference type="Proteomes" id="UP000297777">
    <property type="component" value="Unassembled WGS sequence"/>
</dbReference>
<dbReference type="GO" id="GO:0071037">
    <property type="term" value="P:nuclear polyadenylation-dependent snRNA catabolic process"/>
    <property type="evidence" value="ECO:0007669"/>
    <property type="project" value="TreeGrafter"/>
</dbReference>
<evidence type="ECO:0000256" key="5">
    <source>
        <dbReference type="ARBA" id="ARBA00022835"/>
    </source>
</evidence>
<dbReference type="GO" id="GO:0000176">
    <property type="term" value="C:nuclear exosome (RNase complex)"/>
    <property type="evidence" value="ECO:0007669"/>
    <property type="project" value="InterPro"/>
</dbReference>
<dbReference type="GO" id="GO:0071040">
    <property type="term" value="P:nuclear polyadenylation-dependent antisense transcript catabolic process"/>
    <property type="evidence" value="ECO:0007669"/>
    <property type="project" value="TreeGrafter"/>
</dbReference>
<keyword evidence="6" id="KW-0269">Exonuclease</keyword>
<dbReference type="PROSITE" id="PS50967">
    <property type="entry name" value="HRDC"/>
    <property type="match status" value="1"/>
</dbReference>
<evidence type="ECO:0000313" key="11">
    <source>
        <dbReference type="EMBL" id="TGO14730.1"/>
    </source>
</evidence>
<dbReference type="Pfam" id="PF08066">
    <property type="entry name" value="PMC2NT"/>
    <property type="match status" value="1"/>
</dbReference>
<evidence type="ECO:0000256" key="3">
    <source>
        <dbReference type="ARBA" id="ARBA00022722"/>
    </source>
</evidence>
<evidence type="ECO:0000256" key="8">
    <source>
        <dbReference type="ARBA" id="ARBA00043957"/>
    </source>
</evidence>
<evidence type="ECO:0000256" key="6">
    <source>
        <dbReference type="ARBA" id="ARBA00022839"/>
    </source>
</evidence>
<feature type="compositionally biased region" description="Basic and acidic residues" evidence="9">
    <location>
        <begin position="225"/>
        <end position="234"/>
    </location>
</feature>
<dbReference type="GO" id="GO:0071044">
    <property type="term" value="P:histone mRNA catabolic process"/>
    <property type="evidence" value="ECO:0007669"/>
    <property type="project" value="TreeGrafter"/>
</dbReference>
<feature type="compositionally biased region" description="Polar residues" evidence="9">
    <location>
        <begin position="623"/>
        <end position="642"/>
    </location>
</feature>
<dbReference type="Pfam" id="PF00570">
    <property type="entry name" value="HRDC"/>
    <property type="match status" value="1"/>
</dbReference>
<dbReference type="GO" id="GO:0071051">
    <property type="term" value="P:poly(A)-dependent snoRNA 3'-end processing"/>
    <property type="evidence" value="ECO:0007669"/>
    <property type="project" value="TreeGrafter"/>
</dbReference>
<keyword evidence="7" id="KW-0539">Nucleus</keyword>
<sequence length="903" mass="101982">MTRNLSQSFSTQQQIDLVIMAEDTQDFKSLQDEVQAALVTTVKTAGYIASEDLGFHRSLNPEVGSALDEQNARLLALANQLLKSAASVSGIQVPILEDVDDVDNNWRGVVDVVDSLLEKTDTCLDEYTGIIKRKQVEETSATMKSQKRPLDNSLRTQNLVKPQLAFEVKPDNEDTSPWLPLLKTKPHAKVSLEDSLGMITNEYDQKQYDYFNFIPLALLPDSPREGKKLEDLSKSARASRSKAKGEKLRKLQEMGSTIRFTNKQFRYKHPYETEILQLRYPSAMYEKAEPIKYLPVESTSAKFVDTYEGVLEMLEELKGATEIAVDLEHHDTRSYVGLVSLMQISTREKDWIVDTLKPWRQQLQVLNEVFADPNIIKVFHGAYMDIVWLQRDLGLYVVGLFDTHYACRRLGFAGGSLAFLLKKYIDFDADKKYQLADWRIRPLPEEMFFYARADTHFLLYIFDNLRNELLDAPDVETPDAEEPVATSMDIVLQKSKETSLLRYERQLYNAESGKGPGGWFSLIYKTPALLSSEQFSVFKAVHAWRDQIARKDDDSINFVMSNSVVVNLAKFMPMDMIALLSIIRPISHSVKSRTGELLEVIKAAKESGKDGPKSIDVLRKSPDSTATPKSNTGAKSTSQTLSKLDVTPVDKTELTTETSSFWGGAFGSSIWEPSTTTPDQDSMRLAIPLPQLSEEVFAETSTPLTDRSRMVMPEAQTPLATPTPSKVKDEPFVLKRGSKRKSETITDPDEDQKATSDYDISLEYTSSAEAERRRAKFAKMEEKRLRKQEKKEAAQELKAAAQERKAEEEESENEEVEQDVEKSEAEQAGEEQGQDEEEEDFDYSKAESVLNSKKDKKDKGGKGGKGKKEKKPFDPYQKSSNAEKGMRRVQNGERGGRSATFKK</sequence>
<feature type="region of interest" description="Disordered" evidence="9">
    <location>
        <begin position="608"/>
        <end position="644"/>
    </location>
</feature>
<feature type="compositionally biased region" description="Acidic residues" evidence="9">
    <location>
        <begin position="827"/>
        <end position="841"/>
    </location>
</feature>
<feature type="domain" description="HRDC" evidence="10">
    <location>
        <begin position="531"/>
        <end position="611"/>
    </location>
</feature>
<dbReference type="PANTHER" id="PTHR12124:SF47">
    <property type="entry name" value="EXOSOME COMPONENT 10"/>
    <property type="match status" value="1"/>
</dbReference>
<organism evidence="11 12">
    <name type="scientific">Botrytis tulipae</name>
    <dbReference type="NCBI Taxonomy" id="87230"/>
    <lineage>
        <taxon>Eukaryota</taxon>
        <taxon>Fungi</taxon>
        <taxon>Dikarya</taxon>
        <taxon>Ascomycota</taxon>
        <taxon>Pezizomycotina</taxon>
        <taxon>Leotiomycetes</taxon>
        <taxon>Helotiales</taxon>
        <taxon>Sclerotiniaceae</taxon>
        <taxon>Botrytis</taxon>
    </lineage>
</organism>
<feature type="compositionally biased region" description="Acidic residues" evidence="9">
    <location>
        <begin position="808"/>
        <end position="818"/>
    </location>
</feature>
<dbReference type="InterPro" id="IPR045092">
    <property type="entry name" value="Rrp6-like"/>
</dbReference>
<dbReference type="SMART" id="SM00341">
    <property type="entry name" value="HRDC"/>
    <property type="match status" value="1"/>
</dbReference>
<dbReference type="InterPro" id="IPR012337">
    <property type="entry name" value="RNaseH-like_sf"/>
</dbReference>
<keyword evidence="5" id="KW-0271">Exosome</keyword>
<dbReference type="CDD" id="cd06147">
    <property type="entry name" value="Rrp6p_like_exo"/>
    <property type="match status" value="1"/>
</dbReference>
<dbReference type="InterPro" id="IPR012588">
    <property type="entry name" value="Exosome-assoc_fac_Rrp6_N"/>
</dbReference>
<evidence type="ECO:0000256" key="9">
    <source>
        <dbReference type="SAM" id="MobiDB-lite"/>
    </source>
</evidence>
<dbReference type="GO" id="GO:0000467">
    <property type="term" value="P:exonucleolytic trimming to generate mature 3'-end of 5.8S rRNA from tricistronic rRNA transcript (SSU-rRNA, 5.8S rRNA, LSU-rRNA)"/>
    <property type="evidence" value="ECO:0007669"/>
    <property type="project" value="InterPro"/>
</dbReference>
<dbReference type="InterPro" id="IPR010997">
    <property type="entry name" value="HRDC-like_sf"/>
</dbReference>
<evidence type="ECO:0000313" key="12">
    <source>
        <dbReference type="Proteomes" id="UP000297777"/>
    </source>
</evidence>
<dbReference type="GO" id="GO:0005730">
    <property type="term" value="C:nucleolus"/>
    <property type="evidence" value="ECO:0007669"/>
    <property type="project" value="TreeGrafter"/>
</dbReference>